<protein>
    <submittedName>
        <fullName evidence="3">Uncharacterized protein</fullName>
    </submittedName>
</protein>
<reference evidence="3" key="1">
    <citation type="journal article" date="2015" name="Nature">
        <title>Complex archaea that bridge the gap between prokaryotes and eukaryotes.</title>
        <authorList>
            <person name="Spang A."/>
            <person name="Saw J.H."/>
            <person name="Jorgensen S.L."/>
            <person name="Zaremba-Niedzwiedzka K."/>
            <person name="Martijn J."/>
            <person name="Lind A.E."/>
            <person name="van Eijk R."/>
            <person name="Schleper C."/>
            <person name="Guy L."/>
            <person name="Ettema T.J."/>
        </authorList>
    </citation>
    <scope>NUCLEOTIDE SEQUENCE</scope>
</reference>
<keyword evidence="2" id="KW-0472">Membrane</keyword>
<feature type="coiled-coil region" evidence="1">
    <location>
        <begin position="54"/>
        <end position="109"/>
    </location>
</feature>
<evidence type="ECO:0000256" key="1">
    <source>
        <dbReference type="SAM" id="Coils"/>
    </source>
</evidence>
<organism evidence="3">
    <name type="scientific">marine sediment metagenome</name>
    <dbReference type="NCBI Taxonomy" id="412755"/>
    <lineage>
        <taxon>unclassified sequences</taxon>
        <taxon>metagenomes</taxon>
        <taxon>ecological metagenomes</taxon>
    </lineage>
</organism>
<gene>
    <name evidence="3" type="ORF">LCGC14_1358630</name>
</gene>
<proteinExistence type="predicted"/>
<evidence type="ECO:0000256" key="2">
    <source>
        <dbReference type="SAM" id="Phobius"/>
    </source>
</evidence>
<sequence>MNDVTIAVSIIALLGTIANGVILIRSQRIKAIEEKPLQEASVTVKLTDAAERVVEMLRTQLDSQTEQLKKLREENHNLATQVKALTKTNETLVRKVDELELAIQNLSSTGGTKS</sequence>
<dbReference type="EMBL" id="LAZR01008474">
    <property type="protein sequence ID" value="KKM78570.1"/>
    <property type="molecule type" value="Genomic_DNA"/>
</dbReference>
<dbReference type="AlphaFoldDB" id="A0A0F9MP55"/>
<accession>A0A0F9MP55</accession>
<feature type="transmembrane region" description="Helical" evidence="2">
    <location>
        <begin position="6"/>
        <end position="24"/>
    </location>
</feature>
<keyword evidence="2" id="KW-1133">Transmembrane helix</keyword>
<keyword evidence="2" id="KW-0812">Transmembrane</keyword>
<keyword evidence="1" id="KW-0175">Coiled coil</keyword>
<name>A0A0F9MP55_9ZZZZ</name>
<evidence type="ECO:0000313" key="3">
    <source>
        <dbReference type="EMBL" id="KKM78570.1"/>
    </source>
</evidence>
<comment type="caution">
    <text evidence="3">The sequence shown here is derived from an EMBL/GenBank/DDBJ whole genome shotgun (WGS) entry which is preliminary data.</text>
</comment>